<evidence type="ECO:0000256" key="1">
    <source>
        <dbReference type="SAM" id="MobiDB-lite"/>
    </source>
</evidence>
<sequence>MVLQDNQSKNMLLYGGHFEAHSFQCSEDSNPQGKEGNKRFSKKQENRYENTFRAERSRAGQ</sequence>
<evidence type="ECO:0000313" key="3">
    <source>
        <dbReference type="Proteomes" id="UP000314294"/>
    </source>
</evidence>
<name>A0A4Z2IWW3_9TELE</name>
<feature type="compositionally biased region" description="Basic and acidic residues" evidence="1">
    <location>
        <begin position="35"/>
        <end position="61"/>
    </location>
</feature>
<accession>A0A4Z2IWW3</accession>
<dbReference type="AlphaFoldDB" id="A0A4Z2IWW3"/>
<comment type="caution">
    <text evidence="2">The sequence shown here is derived from an EMBL/GenBank/DDBJ whole genome shotgun (WGS) entry which is preliminary data.</text>
</comment>
<dbReference type="EMBL" id="SRLO01000039">
    <property type="protein sequence ID" value="TNN82455.1"/>
    <property type="molecule type" value="Genomic_DNA"/>
</dbReference>
<keyword evidence="3" id="KW-1185">Reference proteome</keyword>
<organism evidence="2 3">
    <name type="scientific">Liparis tanakae</name>
    <name type="common">Tanaka's snailfish</name>
    <dbReference type="NCBI Taxonomy" id="230148"/>
    <lineage>
        <taxon>Eukaryota</taxon>
        <taxon>Metazoa</taxon>
        <taxon>Chordata</taxon>
        <taxon>Craniata</taxon>
        <taxon>Vertebrata</taxon>
        <taxon>Euteleostomi</taxon>
        <taxon>Actinopterygii</taxon>
        <taxon>Neopterygii</taxon>
        <taxon>Teleostei</taxon>
        <taxon>Neoteleostei</taxon>
        <taxon>Acanthomorphata</taxon>
        <taxon>Eupercaria</taxon>
        <taxon>Perciformes</taxon>
        <taxon>Cottioidei</taxon>
        <taxon>Cottales</taxon>
        <taxon>Liparidae</taxon>
        <taxon>Liparis</taxon>
    </lineage>
</organism>
<feature type="compositionally biased region" description="Polar residues" evidence="1">
    <location>
        <begin position="23"/>
        <end position="32"/>
    </location>
</feature>
<evidence type="ECO:0000313" key="2">
    <source>
        <dbReference type="EMBL" id="TNN82455.1"/>
    </source>
</evidence>
<dbReference type="Proteomes" id="UP000314294">
    <property type="component" value="Unassembled WGS sequence"/>
</dbReference>
<protein>
    <submittedName>
        <fullName evidence="2">Uncharacterized protein</fullName>
    </submittedName>
</protein>
<proteinExistence type="predicted"/>
<gene>
    <name evidence="2" type="ORF">EYF80_007290</name>
</gene>
<reference evidence="2 3" key="1">
    <citation type="submission" date="2019-03" db="EMBL/GenBank/DDBJ databases">
        <title>First draft genome of Liparis tanakae, snailfish: a comprehensive survey of snailfish specific genes.</title>
        <authorList>
            <person name="Kim W."/>
            <person name="Song I."/>
            <person name="Jeong J.-H."/>
            <person name="Kim D."/>
            <person name="Kim S."/>
            <person name="Ryu S."/>
            <person name="Song J.Y."/>
            <person name="Lee S.K."/>
        </authorList>
    </citation>
    <scope>NUCLEOTIDE SEQUENCE [LARGE SCALE GENOMIC DNA]</scope>
    <source>
        <tissue evidence="2">Muscle</tissue>
    </source>
</reference>
<feature type="region of interest" description="Disordered" evidence="1">
    <location>
        <begin position="23"/>
        <end position="61"/>
    </location>
</feature>